<dbReference type="RefSeq" id="WP_245696797.1">
    <property type="nucleotide sequence ID" value="NZ_FNFY01000034.1"/>
</dbReference>
<dbReference type="PANTHER" id="PTHR39210:SF1">
    <property type="entry name" value="HEPARIN-SULFATE LYASE"/>
    <property type="match status" value="1"/>
</dbReference>
<dbReference type="InterPro" id="IPR008929">
    <property type="entry name" value="Chondroitin_lyas"/>
</dbReference>
<dbReference type="InterPro" id="IPR012480">
    <property type="entry name" value="Hepar_II_III_C"/>
</dbReference>
<evidence type="ECO:0000256" key="4">
    <source>
        <dbReference type="ARBA" id="ARBA00023239"/>
    </source>
</evidence>
<dbReference type="PANTHER" id="PTHR39210">
    <property type="entry name" value="HEPARIN-SULFATE LYASE"/>
    <property type="match status" value="1"/>
</dbReference>
<dbReference type="Gene3D" id="2.70.98.70">
    <property type="match status" value="1"/>
</dbReference>
<dbReference type="Proteomes" id="UP000199008">
    <property type="component" value="Unassembled WGS sequence"/>
</dbReference>
<proteinExistence type="predicted"/>
<accession>A0A1G9IIP1</accession>
<dbReference type="EMBL" id="FNFY01000034">
    <property type="protein sequence ID" value="SDL25088.1"/>
    <property type="molecule type" value="Genomic_DNA"/>
</dbReference>
<feature type="domain" description="Heparinase II/III-like C-terminal" evidence="5">
    <location>
        <begin position="299"/>
        <end position="455"/>
    </location>
</feature>
<evidence type="ECO:0000313" key="6">
    <source>
        <dbReference type="EMBL" id="SDL25088.1"/>
    </source>
</evidence>
<keyword evidence="7" id="KW-1185">Reference proteome</keyword>
<name>A0A1G9IIP1_9BACL</name>
<keyword evidence="2" id="KW-0732">Signal</keyword>
<gene>
    <name evidence="6" type="ORF">SAMN05216216_1343</name>
</gene>
<evidence type="ECO:0000256" key="2">
    <source>
        <dbReference type="ARBA" id="ARBA00022729"/>
    </source>
</evidence>
<reference evidence="7" key="1">
    <citation type="submission" date="2016-10" db="EMBL/GenBank/DDBJ databases">
        <authorList>
            <person name="Varghese N."/>
            <person name="Submissions S."/>
        </authorList>
    </citation>
    <scope>NUCLEOTIDE SEQUENCE [LARGE SCALE GENOMIC DNA]</scope>
    <source>
        <strain evidence="7">CGMCC 1.8895</strain>
    </source>
</reference>
<keyword evidence="4" id="KW-0456">Lyase</keyword>
<evidence type="ECO:0000256" key="3">
    <source>
        <dbReference type="ARBA" id="ARBA00022764"/>
    </source>
</evidence>
<dbReference type="STRING" id="576118.SAMN05216216_1343"/>
<dbReference type="Pfam" id="PF07940">
    <property type="entry name" value="Hepar_II_III_C"/>
    <property type="match status" value="1"/>
</dbReference>
<sequence>MKTIKIKDIDVFKLLNHGKKRTESIANSALKNVIVPFPGFDSTNFNENMWSESKSQKYGNSYILYIHTLRVCAELMNHYEKTEEIEYFNKSEEIILSWIDYSKKEDVHKMVWYDHTTANRTQVIIQYLYLAQQLERDINYDMFDELLHKHGDVMVDDNIYNHNNHGLMMDRSLMILGNILNDDLYKEKGKSRAVNTFWYSFSPQGIHLENSPQYHNMVVRMYTDIEKYLNHRDDSLGVTVKEYLKLAKKYPSYISRPDKRLANIGDSGSELQRVPKRYKNIYDITAGITIIQHAKPVPFFLTFICGYSSRVHKHKDDLSITLNYNNEDFFVDPGKYSYTRNKTRKYITSREAHSGYYMTEFDYTIKNENRFTRKISLENYYENDTFTIVKGYNNDYDGSSAKLTRHVIQFKNQPLFILVDNLETDRKHDLKLTQKFNLASNVTVQNDDIKKLTVNDTTLNLKQFNEISAFEIIEGDKEKPVAVNTSGFAKVEETKQLKFENATNKMNAFLTAVYDEISINNLNLKLKNSILEVQFNEKEFHIYI</sequence>
<dbReference type="GO" id="GO:0042597">
    <property type="term" value="C:periplasmic space"/>
    <property type="evidence" value="ECO:0007669"/>
    <property type="project" value="UniProtKB-SubCell"/>
</dbReference>
<evidence type="ECO:0000256" key="1">
    <source>
        <dbReference type="ARBA" id="ARBA00004418"/>
    </source>
</evidence>
<organism evidence="6 7">
    <name type="scientific">Lacicoccus qingdaonensis</name>
    <dbReference type="NCBI Taxonomy" id="576118"/>
    <lineage>
        <taxon>Bacteria</taxon>
        <taxon>Bacillati</taxon>
        <taxon>Bacillota</taxon>
        <taxon>Bacilli</taxon>
        <taxon>Bacillales</taxon>
        <taxon>Salinicoccaceae</taxon>
        <taxon>Lacicoccus</taxon>
    </lineage>
</organism>
<dbReference type="GO" id="GO:0016829">
    <property type="term" value="F:lyase activity"/>
    <property type="evidence" value="ECO:0007669"/>
    <property type="project" value="UniProtKB-KW"/>
</dbReference>
<protein>
    <submittedName>
        <fullName evidence="6">Heparinase II/III-like protein</fullName>
    </submittedName>
</protein>
<dbReference type="AlphaFoldDB" id="A0A1G9IIP1"/>
<evidence type="ECO:0000259" key="5">
    <source>
        <dbReference type="Pfam" id="PF07940"/>
    </source>
</evidence>
<evidence type="ECO:0000313" key="7">
    <source>
        <dbReference type="Proteomes" id="UP000199008"/>
    </source>
</evidence>
<comment type="subcellular location">
    <subcellularLocation>
        <location evidence="1">Periplasm</location>
    </subcellularLocation>
</comment>
<dbReference type="SUPFAM" id="SSF48230">
    <property type="entry name" value="Chondroitin AC/alginate lyase"/>
    <property type="match status" value="1"/>
</dbReference>
<dbReference type="Gene3D" id="1.50.10.100">
    <property type="entry name" value="Chondroitin AC/alginate lyase"/>
    <property type="match status" value="1"/>
</dbReference>
<keyword evidence="3" id="KW-0574">Periplasm</keyword>